<evidence type="ECO:0000256" key="1">
    <source>
        <dbReference type="SAM" id="Phobius"/>
    </source>
</evidence>
<name>J0IS47_HELPX</name>
<dbReference type="PATRIC" id="fig|992024.3.peg.1156"/>
<keyword evidence="1" id="KW-0472">Membrane</keyword>
<reference evidence="2 3" key="1">
    <citation type="journal article" date="2013" name="Pathog. Dis.">
        <title>Genome sequences of 65 Helicobacter pylori strains isolated from asymptomatic individuals and patients with gastric cancer, peptic ulcer disease, or gastritis.</title>
        <authorList>
            <person name="Blanchard T.G."/>
            <person name="Czinn S.J."/>
            <person name="Correa P."/>
            <person name="Nakazawa T."/>
            <person name="Keelan M."/>
            <person name="Morningstar L."/>
            <person name="Santana-Cruz I."/>
            <person name="Maroo A."/>
            <person name="McCracken C."/>
            <person name="Shefchek K."/>
            <person name="Daugherty S."/>
            <person name="Song Y."/>
            <person name="Fraser C.M."/>
            <person name="Fricke W.F."/>
        </authorList>
    </citation>
    <scope>NUCLEOTIDE SEQUENCE [LARGE SCALE GENOMIC DNA]</scope>
    <source>
        <strain evidence="2 3">NQ4200</strain>
    </source>
</reference>
<keyword evidence="1" id="KW-0812">Transmembrane</keyword>
<protein>
    <submittedName>
        <fullName evidence="2">Uncharacterized protein</fullName>
    </submittedName>
</protein>
<dbReference type="Proteomes" id="UP000003358">
    <property type="component" value="Unassembled WGS sequence"/>
</dbReference>
<organism evidence="2 3">
    <name type="scientific">Helicobacter pylori NQ4200</name>
    <dbReference type="NCBI Taxonomy" id="992024"/>
    <lineage>
        <taxon>Bacteria</taxon>
        <taxon>Pseudomonadati</taxon>
        <taxon>Campylobacterota</taxon>
        <taxon>Epsilonproteobacteria</taxon>
        <taxon>Campylobacterales</taxon>
        <taxon>Helicobacteraceae</taxon>
        <taxon>Helicobacter</taxon>
    </lineage>
</organism>
<comment type="caution">
    <text evidence="2">The sequence shown here is derived from an EMBL/GenBank/DDBJ whole genome shotgun (WGS) entry which is preliminary data.</text>
</comment>
<sequence length="88" mass="9996">MRVKNDANMNKHKAIKPSSPFLSKIAKLILSPLSNAIKIAAKIPRIATKSLFVLSIYPFMVLVWFVMATNLFFKAFRICCVKKLKIID</sequence>
<gene>
    <name evidence="2" type="ORF">HPNQ4200_1202</name>
</gene>
<evidence type="ECO:0000313" key="2">
    <source>
        <dbReference type="EMBL" id="EJB27982.1"/>
    </source>
</evidence>
<dbReference type="AlphaFoldDB" id="J0IS47"/>
<evidence type="ECO:0000313" key="3">
    <source>
        <dbReference type="Proteomes" id="UP000003358"/>
    </source>
</evidence>
<proteinExistence type="predicted"/>
<feature type="transmembrane region" description="Helical" evidence="1">
    <location>
        <begin position="52"/>
        <end position="73"/>
    </location>
</feature>
<keyword evidence="1" id="KW-1133">Transmembrane helix</keyword>
<dbReference type="EMBL" id="AKNS01000009">
    <property type="protein sequence ID" value="EJB27982.1"/>
    <property type="molecule type" value="Genomic_DNA"/>
</dbReference>
<accession>J0IS47</accession>